<dbReference type="InterPro" id="IPR056602">
    <property type="entry name" value="Beta-prop_LRRK2"/>
</dbReference>
<keyword evidence="2" id="KW-0344">Guanine-nucleotide releasing factor</keyword>
<keyword evidence="5" id="KW-1185">Reference proteome</keyword>
<proteinExistence type="predicted"/>
<evidence type="ECO:0000313" key="4">
    <source>
        <dbReference type="EMBL" id="CAL1542725.1"/>
    </source>
</evidence>
<evidence type="ECO:0000256" key="2">
    <source>
        <dbReference type="ARBA" id="ARBA00022658"/>
    </source>
</evidence>
<dbReference type="AlphaFoldDB" id="A0AAV2I7I0"/>
<dbReference type="Proteomes" id="UP001497497">
    <property type="component" value="Unassembled WGS sequence"/>
</dbReference>
<dbReference type="Pfam" id="PF23748">
    <property type="entry name" value="Beta-prop_LRRK2"/>
    <property type="match status" value="1"/>
</dbReference>
<accession>A0AAV2I7I0</accession>
<dbReference type="InterPro" id="IPR039919">
    <property type="entry name" value="ARHGEF10/ARHGEF17"/>
</dbReference>
<dbReference type="EMBL" id="CAXITT010000504">
    <property type="protein sequence ID" value="CAL1542725.1"/>
    <property type="molecule type" value="Genomic_DNA"/>
</dbReference>
<protein>
    <recommendedName>
        <fullName evidence="3">LRRK2 beta-propeller domain-containing protein</fullName>
    </recommendedName>
</protein>
<feature type="non-terminal residue" evidence="4">
    <location>
        <position position="202"/>
    </location>
</feature>
<gene>
    <name evidence="4" type="ORF">GSLYS_00016259001</name>
</gene>
<feature type="domain" description="LRRK2 beta-propeller" evidence="3">
    <location>
        <begin position="2"/>
        <end position="191"/>
    </location>
</feature>
<name>A0AAV2I7I0_LYMST</name>
<dbReference type="GO" id="GO:0030036">
    <property type="term" value="P:actin cytoskeleton organization"/>
    <property type="evidence" value="ECO:0007669"/>
    <property type="project" value="TreeGrafter"/>
</dbReference>
<feature type="non-terminal residue" evidence="4">
    <location>
        <position position="1"/>
    </location>
</feature>
<evidence type="ECO:0000256" key="1">
    <source>
        <dbReference type="ARBA" id="ARBA00022553"/>
    </source>
</evidence>
<dbReference type="PANTHER" id="PTHR12877">
    <property type="entry name" value="RHO GUANINE NUCLEOTIDE EXCHANGE FACTOR"/>
    <property type="match status" value="1"/>
</dbReference>
<sequence length="202" mass="22784">KICIVDCKERTMTDTNITFDTRVMSMVCVNDEMVLIGTLSWFVFAYNQDTKEMLWQQRLHDAVLSMEVYQDDDGDKSQRLFAGLADGTVAIFEALSPSCTSYDLFYLPIGQSPVTCLRLLGNKLWCACGNNVSIIHASTLDPKDRFTVSANPYDTILSLVPGLPGVWISVRGSSVLELWDKETLSCRMLYDTRTGRFPNLRK</sequence>
<evidence type="ECO:0000313" key="5">
    <source>
        <dbReference type="Proteomes" id="UP001497497"/>
    </source>
</evidence>
<dbReference type="Gene3D" id="2.130.10.10">
    <property type="entry name" value="YVTN repeat-like/Quinoprotein amine dehydrogenase"/>
    <property type="match status" value="1"/>
</dbReference>
<organism evidence="4 5">
    <name type="scientific">Lymnaea stagnalis</name>
    <name type="common">Great pond snail</name>
    <name type="synonym">Helix stagnalis</name>
    <dbReference type="NCBI Taxonomy" id="6523"/>
    <lineage>
        <taxon>Eukaryota</taxon>
        <taxon>Metazoa</taxon>
        <taxon>Spiralia</taxon>
        <taxon>Lophotrochozoa</taxon>
        <taxon>Mollusca</taxon>
        <taxon>Gastropoda</taxon>
        <taxon>Heterobranchia</taxon>
        <taxon>Euthyneura</taxon>
        <taxon>Panpulmonata</taxon>
        <taxon>Hygrophila</taxon>
        <taxon>Lymnaeoidea</taxon>
        <taxon>Lymnaeidae</taxon>
        <taxon>Lymnaea</taxon>
    </lineage>
</organism>
<dbReference type="PANTHER" id="PTHR12877:SF15">
    <property type="entry name" value="RHO GUANINE NUCLEOTIDE EXCHANGE FACTOR 17"/>
    <property type="match status" value="1"/>
</dbReference>
<dbReference type="GO" id="GO:0005085">
    <property type="term" value="F:guanyl-nucleotide exchange factor activity"/>
    <property type="evidence" value="ECO:0007669"/>
    <property type="project" value="UniProtKB-KW"/>
</dbReference>
<dbReference type="InterPro" id="IPR036322">
    <property type="entry name" value="WD40_repeat_dom_sf"/>
</dbReference>
<comment type="caution">
    <text evidence="4">The sequence shown here is derived from an EMBL/GenBank/DDBJ whole genome shotgun (WGS) entry which is preliminary data.</text>
</comment>
<dbReference type="SUPFAM" id="SSF50978">
    <property type="entry name" value="WD40 repeat-like"/>
    <property type="match status" value="1"/>
</dbReference>
<reference evidence="4 5" key="1">
    <citation type="submission" date="2024-04" db="EMBL/GenBank/DDBJ databases">
        <authorList>
            <consortium name="Genoscope - CEA"/>
            <person name="William W."/>
        </authorList>
    </citation>
    <scope>NUCLEOTIDE SEQUENCE [LARGE SCALE GENOMIC DNA]</scope>
</reference>
<dbReference type="InterPro" id="IPR015943">
    <property type="entry name" value="WD40/YVTN_repeat-like_dom_sf"/>
</dbReference>
<evidence type="ECO:0000259" key="3">
    <source>
        <dbReference type="Pfam" id="PF23748"/>
    </source>
</evidence>
<keyword evidence="1" id="KW-0597">Phosphoprotein</keyword>